<evidence type="ECO:0000259" key="9">
    <source>
        <dbReference type="PROSITE" id="PS51762"/>
    </source>
</evidence>
<dbReference type="InterPro" id="IPR044791">
    <property type="entry name" value="Beta-glucanase/XTH"/>
</dbReference>
<evidence type="ECO:0000256" key="1">
    <source>
        <dbReference type="ARBA" id="ARBA00006865"/>
    </source>
</evidence>
<evidence type="ECO:0000256" key="8">
    <source>
        <dbReference type="PIRSR" id="PIRSR608264-1"/>
    </source>
</evidence>
<evidence type="ECO:0000256" key="7">
    <source>
        <dbReference type="ARBA" id="ARBA00031665"/>
    </source>
</evidence>
<dbReference type="OrthoDB" id="9809583at2"/>
<dbReference type="EMBL" id="CP001678">
    <property type="protein sequence ID" value="ACT59798.1"/>
    <property type="molecule type" value="Genomic_DNA"/>
</dbReference>
<dbReference type="STRING" id="582402.Hbal_2116"/>
<evidence type="ECO:0000256" key="4">
    <source>
        <dbReference type="ARBA" id="ARBA00023295"/>
    </source>
</evidence>
<dbReference type="eggNOG" id="COG2273">
    <property type="taxonomic scope" value="Bacteria"/>
</dbReference>
<evidence type="ECO:0000256" key="2">
    <source>
        <dbReference type="ARBA" id="ARBA00014569"/>
    </source>
</evidence>
<reference evidence="11" key="1">
    <citation type="journal article" date="2011" name="J. Bacteriol.">
        <title>Genome sequences of eight morphologically diverse alphaproteobacteria.</title>
        <authorList>
            <consortium name="US DOE Joint Genome Institute"/>
            <person name="Brown P.J."/>
            <person name="Kysela D.T."/>
            <person name="Buechlein A."/>
            <person name="Hemmerich C."/>
            <person name="Brun Y.V."/>
        </authorList>
    </citation>
    <scope>NUCLEOTIDE SEQUENCE [LARGE SCALE GENOMIC DNA]</scope>
    <source>
        <strain evidence="11">ATCC 49814 / DSM 5838 / IFAM 1418</strain>
    </source>
</reference>
<dbReference type="PRINTS" id="PR00737">
    <property type="entry name" value="GLHYDRLASE16"/>
</dbReference>
<dbReference type="RefSeq" id="WP_015827948.1">
    <property type="nucleotide sequence ID" value="NC_012982.1"/>
</dbReference>
<evidence type="ECO:0000313" key="10">
    <source>
        <dbReference type="EMBL" id="ACT59798.1"/>
    </source>
</evidence>
<feature type="active site" description="Nucleophile" evidence="8">
    <location>
        <position position="162"/>
    </location>
</feature>
<evidence type="ECO:0000313" key="11">
    <source>
        <dbReference type="Proteomes" id="UP000002745"/>
    </source>
</evidence>
<dbReference type="SUPFAM" id="SSF49899">
    <property type="entry name" value="Concanavalin A-like lectins/glucanases"/>
    <property type="match status" value="1"/>
</dbReference>
<dbReference type="InterPro" id="IPR008264">
    <property type="entry name" value="Beta_glucanase"/>
</dbReference>
<keyword evidence="11" id="KW-1185">Reference proteome</keyword>
<evidence type="ECO:0000256" key="5">
    <source>
        <dbReference type="ARBA" id="ARBA00029722"/>
    </source>
</evidence>
<dbReference type="PANTHER" id="PTHR31062">
    <property type="entry name" value="XYLOGLUCAN ENDOTRANSGLUCOSYLASE/HYDROLASE PROTEIN 8-RELATED"/>
    <property type="match status" value="1"/>
</dbReference>
<feature type="active site" description="Proton donor" evidence="8">
    <location>
        <position position="166"/>
    </location>
</feature>
<dbReference type="GO" id="GO:0005975">
    <property type="term" value="P:carbohydrate metabolic process"/>
    <property type="evidence" value="ECO:0007669"/>
    <property type="project" value="InterPro"/>
</dbReference>
<comment type="similarity">
    <text evidence="1">Belongs to the glycosyl hydrolase 16 family.</text>
</comment>
<dbReference type="Pfam" id="PF00722">
    <property type="entry name" value="Glyco_hydro_16"/>
    <property type="match status" value="1"/>
</dbReference>
<accession>C6XLW6</accession>
<name>C6XLW6_HIRBI</name>
<protein>
    <recommendedName>
        <fullName evidence="2">Beta-glucanase</fullName>
    </recommendedName>
    <alternativeName>
        <fullName evidence="7">1,3-1,4-beta-D-glucan 4-glucanohydrolase</fullName>
    </alternativeName>
    <alternativeName>
        <fullName evidence="6">Endo-beta-1,3-1,4 glucanase</fullName>
    </alternativeName>
    <alternativeName>
        <fullName evidence="5">Lichenase</fullName>
    </alternativeName>
</protein>
<dbReference type="InterPro" id="IPR008263">
    <property type="entry name" value="GH16_AS"/>
</dbReference>
<dbReference type="PROSITE" id="PS51762">
    <property type="entry name" value="GH16_2"/>
    <property type="match status" value="1"/>
</dbReference>
<sequence length="309" mass="34951">MGYFSRLALSGYPSLIRTAILAAAGVSIAMGSHIIKANADSYSEQEHYSNPNNRKLLDSFVSTFENGHNYRHWYISDFIVQDEFFQNAWSADNVLFMDSGDVALSLTHQSRGKKKYTGAEYQKTGWSQYGRYEAVMMSAKGSGVITGFFTHTGSYFKDPHDEIDFEFLGKNSDEVQFNIYRDGKPMGGETIKLGYDASEEFHLYAFEWTPSRITWFIDNEKVFEATDKDFDIPDAPQRLIAQIWTGNIYEWHGKPKFDDGVSAVVRCISYTTLDDNESSKCSDSPELLDMSASDLAARKENIKQASISN</sequence>
<keyword evidence="4" id="KW-0326">Glycosidase</keyword>
<gene>
    <name evidence="10" type="ordered locus">Hbal_2116</name>
</gene>
<evidence type="ECO:0000256" key="3">
    <source>
        <dbReference type="ARBA" id="ARBA00022801"/>
    </source>
</evidence>
<keyword evidence="3 10" id="KW-0378">Hydrolase</keyword>
<dbReference type="HOGENOM" id="CLU_071026_2_0_5"/>
<proteinExistence type="inferred from homology"/>
<dbReference type="CDD" id="cd02175">
    <property type="entry name" value="GH16_lichenase"/>
    <property type="match status" value="1"/>
</dbReference>
<organism evidence="10 11">
    <name type="scientific">Hirschia baltica (strain ATCC 49814 / DSM 5838 / IFAM 1418)</name>
    <dbReference type="NCBI Taxonomy" id="582402"/>
    <lineage>
        <taxon>Bacteria</taxon>
        <taxon>Pseudomonadati</taxon>
        <taxon>Pseudomonadota</taxon>
        <taxon>Alphaproteobacteria</taxon>
        <taxon>Hyphomonadales</taxon>
        <taxon>Hyphomonadaceae</taxon>
        <taxon>Hirschia</taxon>
    </lineage>
</organism>
<dbReference type="CAZy" id="GH16">
    <property type="family name" value="Glycoside Hydrolase Family 16"/>
</dbReference>
<dbReference type="KEGG" id="hba:Hbal_2116"/>
<feature type="domain" description="GH16" evidence="9">
    <location>
        <begin position="43"/>
        <end position="260"/>
    </location>
</feature>
<dbReference type="AlphaFoldDB" id="C6XLW6"/>
<dbReference type="InterPro" id="IPR013320">
    <property type="entry name" value="ConA-like_dom_sf"/>
</dbReference>
<dbReference type="PROSITE" id="PS01034">
    <property type="entry name" value="GH16_1"/>
    <property type="match status" value="1"/>
</dbReference>
<dbReference type="InterPro" id="IPR000757">
    <property type="entry name" value="Beta-glucanase-like"/>
</dbReference>
<dbReference type="GO" id="GO:0004553">
    <property type="term" value="F:hydrolase activity, hydrolyzing O-glycosyl compounds"/>
    <property type="evidence" value="ECO:0007669"/>
    <property type="project" value="InterPro"/>
</dbReference>
<dbReference type="Gene3D" id="2.60.120.200">
    <property type="match status" value="1"/>
</dbReference>
<evidence type="ECO:0000256" key="6">
    <source>
        <dbReference type="ARBA" id="ARBA00029771"/>
    </source>
</evidence>
<dbReference type="Proteomes" id="UP000002745">
    <property type="component" value="Chromosome"/>
</dbReference>